<name>A0A5B8VG86_9BACT</name>
<protein>
    <recommendedName>
        <fullName evidence="3">Gliding motility lipoprotein GldD</fullName>
    </recommendedName>
</protein>
<sequence length="189" mass="21495">MCSLSVLLLSACNSPYVPKPTGYFNIDFPKKSYQTFNEPGFPYTFEYPTYAKIVRDSSFFGDAPENPWWINVEFPQFNGRVYVSYKKIGANKLDKLLNDAYNLTNKQSVKASAINDSLISTENGIHGTYFKVSGDVATANQFFLTDSSQHFLRGALYFDTTPNQDSLKPVNDFLVQDLMHLISTFKWTK</sequence>
<dbReference type="OrthoDB" id="679501at2"/>
<dbReference type="KEGG" id="pgin:FRZ67_07155"/>
<evidence type="ECO:0008006" key="3">
    <source>
        <dbReference type="Google" id="ProtNLM"/>
    </source>
</evidence>
<evidence type="ECO:0000313" key="2">
    <source>
        <dbReference type="Proteomes" id="UP000321533"/>
    </source>
</evidence>
<accession>A0A5B8VG86</accession>
<evidence type="ECO:0000313" key="1">
    <source>
        <dbReference type="EMBL" id="QEC70163.1"/>
    </source>
</evidence>
<gene>
    <name evidence="1" type="ORF">FRZ67_07155</name>
</gene>
<reference evidence="1 2" key="1">
    <citation type="journal article" date="2016" name="Int. J. Syst. Evol. Microbiol.">
        <title>Panacibacter ginsenosidivorans gen. nov., sp. nov., with ginsenoside converting activity isolated from soil of a ginseng field.</title>
        <authorList>
            <person name="Siddiqi M.Z."/>
            <person name="Muhammad Shafi S."/>
            <person name="Choi K.D."/>
            <person name="Im W.T."/>
        </authorList>
    </citation>
    <scope>NUCLEOTIDE SEQUENCE [LARGE SCALE GENOMIC DNA]</scope>
    <source>
        <strain evidence="1 2">Gsoil1550</strain>
    </source>
</reference>
<dbReference type="EMBL" id="CP042435">
    <property type="protein sequence ID" value="QEC70163.1"/>
    <property type="molecule type" value="Genomic_DNA"/>
</dbReference>
<dbReference type="AlphaFoldDB" id="A0A5B8VG86"/>
<keyword evidence="2" id="KW-1185">Reference proteome</keyword>
<dbReference type="Pfam" id="PF25593">
    <property type="entry name" value="GldD_lipo"/>
    <property type="match status" value="1"/>
</dbReference>
<dbReference type="InterPro" id="IPR019850">
    <property type="entry name" value="GldD-like"/>
</dbReference>
<organism evidence="1 2">
    <name type="scientific">Panacibacter ginsenosidivorans</name>
    <dbReference type="NCBI Taxonomy" id="1813871"/>
    <lineage>
        <taxon>Bacteria</taxon>
        <taxon>Pseudomonadati</taxon>
        <taxon>Bacteroidota</taxon>
        <taxon>Chitinophagia</taxon>
        <taxon>Chitinophagales</taxon>
        <taxon>Chitinophagaceae</taxon>
        <taxon>Panacibacter</taxon>
    </lineage>
</organism>
<dbReference type="Proteomes" id="UP000321533">
    <property type="component" value="Chromosome"/>
</dbReference>
<proteinExistence type="predicted"/>